<evidence type="ECO:0000313" key="2">
    <source>
        <dbReference type="EMBL" id="KAJ3481431.1"/>
    </source>
</evidence>
<dbReference type="EMBL" id="JANAWD010000321">
    <property type="protein sequence ID" value="KAJ3481431.1"/>
    <property type="molecule type" value="Genomic_DNA"/>
</dbReference>
<dbReference type="Gene3D" id="3.90.180.10">
    <property type="entry name" value="Medium-chain alcohol dehydrogenases, catalytic domain"/>
    <property type="match status" value="1"/>
</dbReference>
<dbReference type="Pfam" id="PF08240">
    <property type="entry name" value="ADH_N"/>
    <property type="match status" value="1"/>
</dbReference>
<comment type="caution">
    <text evidence="2">The sequence shown here is derived from an EMBL/GenBank/DDBJ whole genome shotgun (WGS) entry which is preliminary data.</text>
</comment>
<reference evidence="2" key="1">
    <citation type="submission" date="2022-07" db="EMBL/GenBank/DDBJ databases">
        <title>Genome Sequence of Physisporinus lineatus.</title>
        <authorList>
            <person name="Buettner E."/>
        </authorList>
    </citation>
    <scope>NUCLEOTIDE SEQUENCE</scope>
    <source>
        <strain evidence="2">VT162</strain>
    </source>
</reference>
<sequence>MDSLPLSSTREYRIAKDGIDSLELHETPLNALKRNEVLVKIYSVALNYRDLIIVNGNYPAVVKDNVVPCSDMAGQVVAVSPSVTRWKIGDRVTSSFFLDHIYGELNANSFETALGGPIDGVLTQYRAFPEHALVAIPDKLTYHEVASLPCAGVSAYNALYGAVPLKPGDSVLVQGTGGVSLLALQIAASAGASVIITSSSDAKLEIARGLGAMHTINYRTTPDWDKEVLKLTNGTGVDYVIEVGGEATLGKSLASIRVGGYIPMVGYLAGLDRPSDFGNLVVKVISKAANLRGIPGGHRGHLENLIKLISVTGMKPYIVRVFKFDEAKLAFSYLAKQEHVGKVVIQVADD</sequence>
<evidence type="ECO:0000313" key="3">
    <source>
        <dbReference type="Proteomes" id="UP001212997"/>
    </source>
</evidence>
<dbReference type="PANTHER" id="PTHR45033">
    <property type="match status" value="1"/>
</dbReference>
<accession>A0AAD5V0E0</accession>
<proteinExistence type="predicted"/>
<dbReference type="InterPro" id="IPR013149">
    <property type="entry name" value="ADH-like_C"/>
</dbReference>
<dbReference type="Proteomes" id="UP001212997">
    <property type="component" value="Unassembled WGS sequence"/>
</dbReference>
<dbReference type="InterPro" id="IPR013154">
    <property type="entry name" value="ADH-like_N"/>
</dbReference>
<dbReference type="SUPFAM" id="SSF50129">
    <property type="entry name" value="GroES-like"/>
    <property type="match status" value="1"/>
</dbReference>
<dbReference type="SUPFAM" id="SSF51735">
    <property type="entry name" value="NAD(P)-binding Rossmann-fold domains"/>
    <property type="match status" value="1"/>
</dbReference>
<dbReference type="PANTHER" id="PTHR45033:SF1">
    <property type="entry name" value="OXIDOREDUCTASE (EUROFUNG)"/>
    <property type="match status" value="1"/>
</dbReference>
<keyword evidence="3" id="KW-1185">Reference proteome</keyword>
<evidence type="ECO:0000259" key="1">
    <source>
        <dbReference type="SMART" id="SM00829"/>
    </source>
</evidence>
<protein>
    <recommendedName>
        <fullName evidence="1">Enoyl reductase (ER) domain-containing protein</fullName>
    </recommendedName>
</protein>
<organism evidence="2 3">
    <name type="scientific">Meripilus lineatus</name>
    <dbReference type="NCBI Taxonomy" id="2056292"/>
    <lineage>
        <taxon>Eukaryota</taxon>
        <taxon>Fungi</taxon>
        <taxon>Dikarya</taxon>
        <taxon>Basidiomycota</taxon>
        <taxon>Agaricomycotina</taxon>
        <taxon>Agaricomycetes</taxon>
        <taxon>Polyporales</taxon>
        <taxon>Meripilaceae</taxon>
        <taxon>Meripilus</taxon>
    </lineage>
</organism>
<dbReference type="Pfam" id="PF00107">
    <property type="entry name" value="ADH_zinc_N"/>
    <property type="match status" value="1"/>
</dbReference>
<dbReference type="SMART" id="SM00829">
    <property type="entry name" value="PKS_ER"/>
    <property type="match status" value="1"/>
</dbReference>
<dbReference type="InterPro" id="IPR036291">
    <property type="entry name" value="NAD(P)-bd_dom_sf"/>
</dbReference>
<feature type="domain" description="Enoyl reductase (ER)" evidence="1">
    <location>
        <begin position="18"/>
        <end position="345"/>
    </location>
</feature>
<dbReference type="InterPro" id="IPR011032">
    <property type="entry name" value="GroES-like_sf"/>
</dbReference>
<dbReference type="InterPro" id="IPR020843">
    <property type="entry name" value="ER"/>
</dbReference>
<dbReference type="CDD" id="cd08276">
    <property type="entry name" value="MDR7"/>
    <property type="match status" value="1"/>
</dbReference>
<gene>
    <name evidence="2" type="ORF">NLI96_g7659</name>
</gene>
<dbReference type="AlphaFoldDB" id="A0AAD5V0E0"/>
<dbReference type="InterPro" id="IPR052711">
    <property type="entry name" value="Zinc_ADH-like"/>
</dbReference>
<dbReference type="GO" id="GO:0016491">
    <property type="term" value="F:oxidoreductase activity"/>
    <property type="evidence" value="ECO:0007669"/>
    <property type="project" value="InterPro"/>
</dbReference>
<dbReference type="Gene3D" id="3.40.50.720">
    <property type="entry name" value="NAD(P)-binding Rossmann-like Domain"/>
    <property type="match status" value="1"/>
</dbReference>
<name>A0AAD5V0E0_9APHY</name>